<evidence type="ECO:0000313" key="2">
    <source>
        <dbReference type="EMBL" id="CAG9996543.1"/>
    </source>
</evidence>
<proteinExistence type="predicted"/>
<feature type="compositionally biased region" description="Basic residues" evidence="1">
    <location>
        <begin position="257"/>
        <end position="278"/>
    </location>
</feature>
<feature type="region of interest" description="Disordered" evidence="1">
    <location>
        <begin position="25"/>
        <end position="336"/>
    </location>
</feature>
<feature type="compositionally biased region" description="Basic residues" evidence="1">
    <location>
        <begin position="216"/>
        <end position="226"/>
    </location>
</feature>
<evidence type="ECO:0000313" key="3">
    <source>
        <dbReference type="Proteomes" id="UP000754883"/>
    </source>
</evidence>
<name>A0A9N9UMP6_9HYPO</name>
<evidence type="ECO:0000256" key="1">
    <source>
        <dbReference type="SAM" id="MobiDB-lite"/>
    </source>
</evidence>
<gene>
    <name evidence="2" type="ORF">CBYS24578_00012842</name>
</gene>
<dbReference type="OrthoDB" id="3439935at2759"/>
<feature type="compositionally biased region" description="Basic and acidic residues" evidence="1">
    <location>
        <begin position="298"/>
        <end position="320"/>
    </location>
</feature>
<reference evidence="3" key="1">
    <citation type="submission" date="2019-06" db="EMBL/GenBank/DDBJ databases">
        <authorList>
            <person name="Broberg M."/>
        </authorList>
    </citation>
    <scope>NUCLEOTIDE SEQUENCE [LARGE SCALE GENOMIC DNA]</scope>
</reference>
<feature type="region of interest" description="Disordered" evidence="1">
    <location>
        <begin position="459"/>
        <end position="705"/>
    </location>
</feature>
<comment type="caution">
    <text evidence="2">The sequence shown here is derived from an EMBL/GenBank/DDBJ whole genome shotgun (WGS) entry which is preliminary data.</text>
</comment>
<feature type="compositionally biased region" description="Basic and acidic residues" evidence="1">
    <location>
        <begin position="70"/>
        <end position="80"/>
    </location>
</feature>
<feature type="compositionally biased region" description="Polar residues" evidence="1">
    <location>
        <begin position="513"/>
        <end position="523"/>
    </location>
</feature>
<sequence length="705" mass="76073">MTKKKKYPPTFYEWVVGTTIESALGPIPEKKKKKKPRRRGLLRVELSTDDESGEDTMKITYPRTQPGGDLPRREVKKVRFQEQVPLKSALKKRVQIVDPGSGSEEASSPSDSATEGSSSEAASSDAASSAQSSTESPGTSSEGSTDVESTSEEGESTDSDYEPPPPKCESRKSNGGGRRKLRRRRASLRKSRLAEISSDSESQDDSGSETDSSIKVKSKKLRKRATKKEEPIPESDTETSVSSAESSSESEREAEKKKKKIRKEKAKSRRAKKTSKSKKSSDESEEEDNKPEKKKRSAKEEEAPKTAKPASADRSDKRNYPEANPLPHPRRPNYVAPVRAEVVQTERVIETPEDPPPNAFYDAENNIIRVYQGPVYGGNPTRSLYPKRDSTKRPLPVGMPHPTQNPYYYGFNNLPPKKPEAGDFNNVPITQGMPPVNAWHAAYPPPAMGYENFNPALANPSAFNSRGAWHDSAELNAQKNALAKAGSGHNSGQASEKARQKKRVAFAKGPELTSHQNNNNRTSVFADWGKRISPPGSQQGSKEGEPSGGSNNGRTSWYHGNTDGAQSQAGSPPQTNPEPDPWSGNNDNNAQDGNANWGDAAAPEASGGADGGAGGWDDAAPSGNDAWESAEPAQEASFENNDNNDGGWGGSNENEDNNVAPQGSAMPGSFPSTWGDTSAAADTNGMVDQGGWEDNQAEASTAAKW</sequence>
<feature type="compositionally biased region" description="Low complexity" evidence="1">
    <location>
        <begin position="584"/>
        <end position="607"/>
    </location>
</feature>
<organism evidence="2 3">
    <name type="scientific">Clonostachys byssicola</name>
    <dbReference type="NCBI Taxonomy" id="160290"/>
    <lineage>
        <taxon>Eukaryota</taxon>
        <taxon>Fungi</taxon>
        <taxon>Dikarya</taxon>
        <taxon>Ascomycota</taxon>
        <taxon>Pezizomycotina</taxon>
        <taxon>Sordariomycetes</taxon>
        <taxon>Hypocreomycetidae</taxon>
        <taxon>Hypocreales</taxon>
        <taxon>Bionectriaceae</taxon>
        <taxon>Clonostachys</taxon>
    </lineage>
</organism>
<dbReference type="Proteomes" id="UP000754883">
    <property type="component" value="Unassembled WGS sequence"/>
</dbReference>
<dbReference type="EMBL" id="CABFNO020001539">
    <property type="protein sequence ID" value="CAG9996543.1"/>
    <property type="molecule type" value="Genomic_DNA"/>
</dbReference>
<protein>
    <submittedName>
        <fullName evidence="2">Uncharacterized protein</fullName>
    </submittedName>
</protein>
<accession>A0A9N9UMP6</accession>
<reference evidence="2 3" key="2">
    <citation type="submission" date="2021-10" db="EMBL/GenBank/DDBJ databases">
        <authorList>
            <person name="Piombo E."/>
        </authorList>
    </citation>
    <scope>NUCLEOTIDE SEQUENCE [LARGE SCALE GENOMIC DNA]</scope>
</reference>
<feature type="compositionally biased region" description="Low complexity" evidence="1">
    <location>
        <begin position="238"/>
        <end position="247"/>
    </location>
</feature>
<feature type="compositionally biased region" description="Acidic residues" evidence="1">
    <location>
        <begin position="149"/>
        <end position="161"/>
    </location>
</feature>
<feature type="region of interest" description="Disordered" evidence="1">
    <location>
        <begin position="372"/>
        <end position="414"/>
    </location>
</feature>
<feature type="compositionally biased region" description="Basic residues" evidence="1">
    <location>
        <begin position="177"/>
        <end position="191"/>
    </location>
</feature>
<dbReference type="AlphaFoldDB" id="A0A9N9UMP6"/>
<keyword evidence="3" id="KW-1185">Reference proteome</keyword>
<feature type="compositionally biased region" description="Low complexity" evidence="1">
    <location>
        <begin position="98"/>
        <end position="148"/>
    </location>
</feature>
<feature type="compositionally biased region" description="Basic residues" evidence="1">
    <location>
        <begin position="30"/>
        <end position="41"/>
    </location>
</feature>
<feature type="compositionally biased region" description="Polar residues" evidence="1">
    <location>
        <begin position="552"/>
        <end position="573"/>
    </location>
</feature>